<dbReference type="PANTHER" id="PTHR33103">
    <property type="entry name" value="OS01G0153900 PROTEIN"/>
    <property type="match status" value="1"/>
</dbReference>
<name>A0A5D2JAK0_GOSTO</name>
<dbReference type="Proteomes" id="UP000322667">
    <property type="component" value="Chromosome D10"/>
</dbReference>
<sequence>TKGKRVLYAEAGKDFIDFLFDLFLLPVKIVIWLLANQTMVGCLANLYDNIENLGDAYILPTTNKDALLKPKFFSILATDHDPTSTYPFYSGAMNSPTTLVNPPNKVSTLLFDANEGGYIKGVVTYKIMNDLTVTLMLTISSITMLNKLNLQQVDVLEEKVIDVDINEKDKKLLKPAIFEGCL</sequence>
<dbReference type="PANTHER" id="PTHR33103:SF110">
    <property type="entry name" value="DUF674 FAMILY PROTEIN"/>
    <property type="match status" value="1"/>
</dbReference>
<proteinExistence type="predicted"/>
<reference evidence="2 3" key="1">
    <citation type="submission" date="2019-07" db="EMBL/GenBank/DDBJ databases">
        <title>WGS assembly of Gossypium tomentosum.</title>
        <authorList>
            <person name="Chen Z.J."/>
            <person name="Sreedasyam A."/>
            <person name="Ando A."/>
            <person name="Song Q."/>
            <person name="De L."/>
            <person name="Hulse-Kemp A."/>
            <person name="Ding M."/>
            <person name="Ye W."/>
            <person name="Kirkbride R."/>
            <person name="Jenkins J."/>
            <person name="Plott C."/>
            <person name="Lovell J."/>
            <person name="Lin Y.-M."/>
            <person name="Vaughn R."/>
            <person name="Liu B."/>
            <person name="Li W."/>
            <person name="Simpson S."/>
            <person name="Scheffler B."/>
            <person name="Saski C."/>
            <person name="Grover C."/>
            <person name="Hu G."/>
            <person name="Conover J."/>
            <person name="Carlson J."/>
            <person name="Shu S."/>
            <person name="Boston L."/>
            <person name="Williams M."/>
            <person name="Peterson D."/>
            <person name="Mcgee K."/>
            <person name="Jones D."/>
            <person name="Wendel J."/>
            <person name="Stelly D."/>
            <person name="Grimwood J."/>
            <person name="Schmutz J."/>
        </authorList>
    </citation>
    <scope>NUCLEOTIDE SEQUENCE [LARGE SCALE GENOMIC DNA]</scope>
    <source>
        <strain evidence="2">7179.01</strain>
    </source>
</reference>
<evidence type="ECO:0000256" key="1">
    <source>
        <dbReference type="SAM" id="Phobius"/>
    </source>
</evidence>
<protein>
    <submittedName>
        <fullName evidence="2">Uncharacterized protein</fullName>
    </submittedName>
</protein>
<organism evidence="2 3">
    <name type="scientific">Gossypium tomentosum</name>
    <name type="common">Hawaiian cotton</name>
    <name type="synonym">Gossypium sandvicense</name>
    <dbReference type="NCBI Taxonomy" id="34277"/>
    <lineage>
        <taxon>Eukaryota</taxon>
        <taxon>Viridiplantae</taxon>
        <taxon>Streptophyta</taxon>
        <taxon>Embryophyta</taxon>
        <taxon>Tracheophyta</taxon>
        <taxon>Spermatophyta</taxon>
        <taxon>Magnoliopsida</taxon>
        <taxon>eudicotyledons</taxon>
        <taxon>Gunneridae</taxon>
        <taxon>Pentapetalae</taxon>
        <taxon>rosids</taxon>
        <taxon>malvids</taxon>
        <taxon>Malvales</taxon>
        <taxon>Malvaceae</taxon>
        <taxon>Malvoideae</taxon>
        <taxon>Gossypium</taxon>
    </lineage>
</organism>
<feature type="non-terminal residue" evidence="2">
    <location>
        <position position="1"/>
    </location>
</feature>
<dbReference type="InterPro" id="IPR007750">
    <property type="entry name" value="DUF674"/>
</dbReference>
<keyword evidence="1" id="KW-1133">Transmembrane helix</keyword>
<dbReference type="Pfam" id="PF05056">
    <property type="entry name" value="DUF674"/>
    <property type="match status" value="1"/>
</dbReference>
<evidence type="ECO:0000313" key="3">
    <source>
        <dbReference type="Proteomes" id="UP000322667"/>
    </source>
</evidence>
<keyword evidence="1" id="KW-0472">Membrane</keyword>
<keyword evidence="3" id="KW-1185">Reference proteome</keyword>
<evidence type="ECO:0000313" key="2">
    <source>
        <dbReference type="EMBL" id="TYH51396.1"/>
    </source>
</evidence>
<dbReference type="EMBL" id="CM017632">
    <property type="protein sequence ID" value="TYH51396.1"/>
    <property type="molecule type" value="Genomic_DNA"/>
</dbReference>
<feature type="transmembrane region" description="Helical" evidence="1">
    <location>
        <begin position="15"/>
        <end position="35"/>
    </location>
</feature>
<dbReference type="AlphaFoldDB" id="A0A5D2JAK0"/>
<accession>A0A5D2JAK0</accession>
<gene>
    <name evidence="2" type="ORF">ES332_D10G270400v1</name>
</gene>
<keyword evidence="1" id="KW-0812">Transmembrane</keyword>